<keyword evidence="2 4" id="KW-0479">Metal-binding</keyword>
<name>A0A1B1Y6G7_9FLAO</name>
<feature type="domain" description="Cytochrome c" evidence="5">
    <location>
        <begin position="343"/>
        <end position="476"/>
    </location>
</feature>
<dbReference type="RefSeq" id="WP_068826360.1">
    <property type="nucleotide sequence ID" value="NZ_CP014224.1"/>
</dbReference>
<dbReference type="InterPro" id="IPR036909">
    <property type="entry name" value="Cyt_c-like_dom_sf"/>
</dbReference>
<organism evidence="6 7">
    <name type="scientific">Wenyingzhuangia fucanilytica</name>
    <dbReference type="NCBI Taxonomy" id="1790137"/>
    <lineage>
        <taxon>Bacteria</taxon>
        <taxon>Pseudomonadati</taxon>
        <taxon>Bacteroidota</taxon>
        <taxon>Flavobacteriia</taxon>
        <taxon>Flavobacteriales</taxon>
        <taxon>Flavobacteriaceae</taxon>
        <taxon>Wenyingzhuangia</taxon>
    </lineage>
</organism>
<dbReference type="PROSITE" id="PS51007">
    <property type="entry name" value="CYTC"/>
    <property type="match status" value="1"/>
</dbReference>
<dbReference type="Proteomes" id="UP000092967">
    <property type="component" value="Chromosome"/>
</dbReference>
<evidence type="ECO:0000256" key="2">
    <source>
        <dbReference type="ARBA" id="ARBA00022723"/>
    </source>
</evidence>
<evidence type="ECO:0000313" key="6">
    <source>
        <dbReference type="EMBL" id="ANW96337.1"/>
    </source>
</evidence>
<protein>
    <submittedName>
        <fullName evidence="6">Thiol oxidoreductase</fullName>
    </submittedName>
</protein>
<sequence length="476" mass="52581">MFKSFKIYLSTICILSALNSCQTDDPVNEYEIFVNENYVPGEENLIGKFSVEAYSADLAFGSKIPGLTNLEPKIFVIGNAIFKQNWVQSPASTTTRDGLGPLFNARSCSSCHSKDGRGKPMLTNNEASQGFLIRLSKDNDFVHGPIGMDNYGGQFQDLAITNANSEGNINVSFEIVSGAYPDGETYELRKPIYTLTDINGLPIVTPYTSPRVGTQTIGLGFIDALSDDSILANADEDDIDNDGISGKANYVWDVVNNKTSLGKFGWKANQPNLKQQIAGALSGDMGLTTSIFPQENCPNNDCSNYPNGVNIDDTVEVPDNQFNDLLLYQVALSVPVRRDVKDVDVLKGKKLFNSLACVKCHVDEFTTSSNYDYLPLIENTTIKPYSDFLLHDMGSDLADNRADFLAEGNEWRTQPLWGLGMIETVNNHTFLLHDGRARNIEEAILWHGGEAETAKNNFKKLSKTERLQLLKFLNSL</sequence>
<dbReference type="GO" id="GO:0009055">
    <property type="term" value="F:electron transfer activity"/>
    <property type="evidence" value="ECO:0007669"/>
    <property type="project" value="InterPro"/>
</dbReference>
<dbReference type="PANTHER" id="PTHR30600:SF4">
    <property type="entry name" value="CYTOCHROME C DOMAIN-CONTAINING PROTEIN"/>
    <property type="match status" value="1"/>
</dbReference>
<keyword evidence="7" id="KW-1185">Reference proteome</keyword>
<dbReference type="KEGG" id="wfu:AXE80_08625"/>
<accession>A0A1B1Y6G7</accession>
<dbReference type="GO" id="GO:0020037">
    <property type="term" value="F:heme binding"/>
    <property type="evidence" value="ECO:0007669"/>
    <property type="project" value="InterPro"/>
</dbReference>
<reference evidence="6 7" key="1">
    <citation type="submission" date="2016-02" db="EMBL/GenBank/DDBJ databases">
        <authorList>
            <person name="Wen L."/>
            <person name="He K."/>
            <person name="Yang H."/>
        </authorList>
    </citation>
    <scope>NUCLEOTIDE SEQUENCE [LARGE SCALE GENOMIC DNA]</scope>
    <source>
        <strain evidence="6 7">CZ1127</strain>
    </source>
</reference>
<keyword evidence="3 4" id="KW-0408">Iron</keyword>
<gene>
    <name evidence="6" type="ORF">AXE80_08625</name>
</gene>
<dbReference type="Gene3D" id="1.10.760.10">
    <property type="entry name" value="Cytochrome c-like domain"/>
    <property type="match status" value="1"/>
</dbReference>
<dbReference type="EMBL" id="CP014224">
    <property type="protein sequence ID" value="ANW96337.1"/>
    <property type="molecule type" value="Genomic_DNA"/>
</dbReference>
<evidence type="ECO:0000256" key="1">
    <source>
        <dbReference type="ARBA" id="ARBA00022617"/>
    </source>
</evidence>
<dbReference type="SUPFAM" id="SSF46626">
    <property type="entry name" value="Cytochrome c"/>
    <property type="match status" value="1"/>
</dbReference>
<evidence type="ECO:0000256" key="3">
    <source>
        <dbReference type="ARBA" id="ARBA00023004"/>
    </source>
</evidence>
<dbReference type="InterPro" id="IPR009056">
    <property type="entry name" value="Cyt_c-like_dom"/>
</dbReference>
<dbReference type="AlphaFoldDB" id="A0A1B1Y6G7"/>
<dbReference type="GO" id="GO:0046872">
    <property type="term" value="F:metal ion binding"/>
    <property type="evidence" value="ECO:0007669"/>
    <property type="project" value="UniProtKB-KW"/>
</dbReference>
<dbReference type="OrthoDB" id="9805202at2"/>
<dbReference type="Pfam" id="PF06537">
    <property type="entry name" value="DHOR"/>
    <property type="match status" value="1"/>
</dbReference>
<dbReference type="PIRSF" id="PIRSF028099">
    <property type="entry name" value="DUF1111"/>
    <property type="match status" value="1"/>
</dbReference>
<dbReference type="InterPro" id="IPR010538">
    <property type="entry name" value="DHOR"/>
</dbReference>
<keyword evidence="1 4" id="KW-0349">Heme</keyword>
<evidence type="ECO:0000259" key="5">
    <source>
        <dbReference type="PROSITE" id="PS51007"/>
    </source>
</evidence>
<dbReference type="GO" id="GO:0004130">
    <property type="term" value="F:cytochrome-c peroxidase activity"/>
    <property type="evidence" value="ECO:0007669"/>
    <property type="project" value="TreeGrafter"/>
</dbReference>
<evidence type="ECO:0000256" key="4">
    <source>
        <dbReference type="PROSITE-ProRule" id="PRU00433"/>
    </source>
</evidence>
<dbReference type="STRING" id="1790137.AXE80_08625"/>
<dbReference type="InterPro" id="IPR051395">
    <property type="entry name" value="Cytochrome_c_Peroxidase/MauG"/>
</dbReference>
<dbReference type="PANTHER" id="PTHR30600">
    <property type="entry name" value="CYTOCHROME C PEROXIDASE-RELATED"/>
    <property type="match status" value="1"/>
</dbReference>
<proteinExistence type="predicted"/>
<evidence type="ECO:0000313" key="7">
    <source>
        <dbReference type="Proteomes" id="UP000092967"/>
    </source>
</evidence>